<dbReference type="OrthoDB" id="10065929at2759"/>
<comment type="caution">
    <text evidence="1">The sequence shown here is derived from an EMBL/GenBank/DDBJ whole genome shotgun (WGS) entry which is preliminary data.</text>
</comment>
<dbReference type="Proteomes" id="UP000324800">
    <property type="component" value="Unassembled WGS sequence"/>
</dbReference>
<dbReference type="AlphaFoldDB" id="A0A5J4UFQ5"/>
<name>A0A5J4UFQ5_9EUKA</name>
<sequence>MYIYYFSKLNTDETEIFRTSSREQRRMKRQYEDIQINISILRENVHRILVILITKVDESGAWSHSDGGFKHFFILASIIQDVSSYGVDRAEGRISVSAVIILSSECTKLHIAQGKYVVVCSSGT</sequence>
<reference evidence="1 2" key="1">
    <citation type="submission" date="2019-03" db="EMBL/GenBank/DDBJ databases">
        <title>Single cell metagenomics reveals metabolic interactions within the superorganism composed of flagellate Streblomastix strix and complex community of Bacteroidetes bacteria on its surface.</title>
        <authorList>
            <person name="Treitli S.C."/>
            <person name="Kolisko M."/>
            <person name="Husnik F."/>
            <person name="Keeling P."/>
            <person name="Hampl V."/>
        </authorList>
    </citation>
    <scope>NUCLEOTIDE SEQUENCE [LARGE SCALE GENOMIC DNA]</scope>
    <source>
        <strain evidence="1">ST1C</strain>
    </source>
</reference>
<evidence type="ECO:0000313" key="2">
    <source>
        <dbReference type="Proteomes" id="UP000324800"/>
    </source>
</evidence>
<dbReference type="EMBL" id="SNRW01016717">
    <property type="protein sequence ID" value="KAA6369084.1"/>
    <property type="molecule type" value="Genomic_DNA"/>
</dbReference>
<evidence type="ECO:0000313" key="1">
    <source>
        <dbReference type="EMBL" id="KAA6369084.1"/>
    </source>
</evidence>
<protein>
    <submittedName>
        <fullName evidence="1">Uncharacterized protein</fullName>
    </submittedName>
</protein>
<organism evidence="1 2">
    <name type="scientific">Streblomastix strix</name>
    <dbReference type="NCBI Taxonomy" id="222440"/>
    <lineage>
        <taxon>Eukaryota</taxon>
        <taxon>Metamonada</taxon>
        <taxon>Preaxostyla</taxon>
        <taxon>Oxymonadida</taxon>
        <taxon>Streblomastigidae</taxon>
        <taxon>Streblomastix</taxon>
    </lineage>
</organism>
<gene>
    <name evidence="1" type="ORF">EZS28_035389</name>
</gene>
<accession>A0A5J4UFQ5</accession>
<proteinExistence type="predicted"/>